<dbReference type="PANTHER" id="PTHR35546">
    <property type="entry name" value="F-BOX PROTEIN INTERACTION DOMAIN PROTEIN-RELATED"/>
    <property type="match status" value="1"/>
</dbReference>
<dbReference type="InterPro" id="IPR036047">
    <property type="entry name" value="F-box-like_dom_sf"/>
</dbReference>
<dbReference type="InterPro" id="IPR001810">
    <property type="entry name" value="F-box_dom"/>
</dbReference>
<gene>
    <name evidence="3" type="ORF">Slati_1237200</name>
</gene>
<feature type="domain" description="F-box" evidence="1">
    <location>
        <begin position="46"/>
        <end position="80"/>
    </location>
</feature>
<dbReference type="InterPro" id="IPR055290">
    <property type="entry name" value="At3g26010-like"/>
</dbReference>
<dbReference type="InterPro" id="IPR011043">
    <property type="entry name" value="Gal_Oxase/kelch_b-propeller"/>
</dbReference>
<evidence type="ECO:0000313" key="3">
    <source>
        <dbReference type="EMBL" id="KAL0452591.1"/>
    </source>
</evidence>
<dbReference type="AlphaFoldDB" id="A0AAW2XK54"/>
<dbReference type="NCBIfam" id="TIGR01640">
    <property type="entry name" value="F_box_assoc_1"/>
    <property type="match status" value="1"/>
</dbReference>
<dbReference type="Pfam" id="PF00646">
    <property type="entry name" value="F-box"/>
    <property type="match status" value="1"/>
</dbReference>
<dbReference type="PANTHER" id="PTHR35546:SF134">
    <property type="entry name" value="F-BOX ASSOCIATED DOMAIN-CONTAINING PROTEIN"/>
    <property type="match status" value="1"/>
</dbReference>
<dbReference type="InterPro" id="IPR017451">
    <property type="entry name" value="F-box-assoc_interact_dom"/>
</dbReference>
<reference evidence="3" key="2">
    <citation type="journal article" date="2024" name="Plant">
        <title>Genomic evolution and insights into agronomic trait innovations of Sesamum species.</title>
        <authorList>
            <person name="Miao H."/>
            <person name="Wang L."/>
            <person name="Qu L."/>
            <person name="Liu H."/>
            <person name="Sun Y."/>
            <person name="Le M."/>
            <person name="Wang Q."/>
            <person name="Wei S."/>
            <person name="Zheng Y."/>
            <person name="Lin W."/>
            <person name="Duan Y."/>
            <person name="Cao H."/>
            <person name="Xiong S."/>
            <person name="Wang X."/>
            <person name="Wei L."/>
            <person name="Li C."/>
            <person name="Ma Q."/>
            <person name="Ju M."/>
            <person name="Zhao R."/>
            <person name="Li G."/>
            <person name="Mu C."/>
            <person name="Tian Q."/>
            <person name="Mei H."/>
            <person name="Zhang T."/>
            <person name="Gao T."/>
            <person name="Zhang H."/>
        </authorList>
    </citation>
    <scope>NUCLEOTIDE SEQUENCE</scope>
    <source>
        <strain evidence="3">KEN1</strain>
    </source>
</reference>
<evidence type="ECO:0000259" key="1">
    <source>
        <dbReference type="Pfam" id="PF00646"/>
    </source>
</evidence>
<reference evidence="3" key="1">
    <citation type="submission" date="2020-06" db="EMBL/GenBank/DDBJ databases">
        <authorList>
            <person name="Li T."/>
            <person name="Hu X."/>
            <person name="Zhang T."/>
            <person name="Song X."/>
            <person name="Zhang H."/>
            <person name="Dai N."/>
            <person name="Sheng W."/>
            <person name="Hou X."/>
            <person name="Wei L."/>
        </authorList>
    </citation>
    <scope>NUCLEOTIDE SEQUENCE</scope>
    <source>
        <strain evidence="3">KEN1</strain>
        <tissue evidence="3">Leaf</tissue>
    </source>
</reference>
<name>A0AAW2XK54_9LAMI</name>
<protein>
    <submittedName>
        <fullName evidence="3">F-box protein</fullName>
    </submittedName>
</protein>
<accession>A0AAW2XK54</accession>
<proteinExistence type="predicted"/>
<dbReference type="SUPFAM" id="SSF81383">
    <property type="entry name" value="F-box domain"/>
    <property type="match status" value="1"/>
</dbReference>
<dbReference type="EMBL" id="JACGWN010000004">
    <property type="protein sequence ID" value="KAL0452591.1"/>
    <property type="molecule type" value="Genomic_DNA"/>
</dbReference>
<comment type="caution">
    <text evidence="3">The sequence shown here is derived from an EMBL/GenBank/DDBJ whole genome shotgun (WGS) entry which is preliminary data.</text>
</comment>
<dbReference type="CDD" id="cd22157">
    <property type="entry name" value="F-box_AtFBW1-like"/>
    <property type="match status" value="1"/>
</dbReference>
<organism evidence="3">
    <name type="scientific">Sesamum latifolium</name>
    <dbReference type="NCBI Taxonomy" id="2727402"/>
    <lineage>
        <taxon>Eukaryota</taxon>
        <taxon>Viridiplantae</taxon>
        <taxon>Streptophyta</taxon>
        <taxon>Embryophyta</taxon>
        <taxon>Tracheophyta</taxon>
        <taxon>Spermatophyta</taxon>
        <taxon>Magnoliopsida</taxon>
        <taxon>eudicotyledons</taxon>
        <taxon>Gunneridae</taxon>
        <taxon>Pentapetalae</taxon>
        <taxon>asterids</taxon>
        <taxon>lamiids</taxon>
        <taxon>Lamiales</taxon>
        <taxon>Pedaliaceae</taxon>
        <taxon>Sesamum</taxon>
    </lineage>
</organism>
<dbReference type="InterPro" id="IPR013187">
    <property type="entry name" value="F-box-assoc_dom_typ3"/>
</dbReference>
<sequence>MTILLLWLKYPQSFKDTWKKNINYQHENQNQSSKRAHHHLIVASIDDLLTEILLRLPIRSLIRFKLVCKHWHSLITTPHFSLLRNPCPNPAVGLFLPCSDGRFSQIEYVTPELNSRLEYVPFSVGVPTTPPFRQLNFTEEPSGLRILQSCNGLLLCCSSFWGRYYCKRYYVYNPTTKRFSTLPKLDGGSWGSTGVRGMSLAFDPANSPHYKVVCIRGFEVDFEEFHYQIEVYSSEKGPWRKCGEPFTADVDFENGVYWNGAVHWISNRGGDSFYFNTDNQVIEKMPMPPIPDGWDWRSNYYFGESCDHLHYIEIYGPQIQFNVYEMKRDYSAWFVKYQVDLSPVVAANPGMIRDNFEPTDWYYYAFSVFGLVRGEQEEDSFLVLQIPGKAIRYNIVCQTFEIIHEFEGAEVDDSLRFPGVHGFQYIESLCCV</sequence>
<evidence type="ECO:0000259" key="2">
    <source>
        <dbReference type="Pfam" id="PF08268"/>
    </source>
</evidence>
<dbReference type="Pfam" id="PF08268">
    <property type="entry name" value="FBA_3"/>
    <property type="match status" value="1"/>
</dbReference>
<dbReference type="Gene3D" id="1.20.1280.50">
    <property type="match status" value="1"/>
</dbReference>
<feature type="domain" description="F-box associated beta-propeller type 3" evidence="2">
    <location>
        <begin position="137"/>
        <end position="269"/>
    </location>
</feature>
<dbReference type="SUPFAM" id="SSF50965">
    <property type="entry name" value="Galactose oxidase, central domain"/>
    <property type="match status" value="1"/>
</dbReference>